<sequence length="209" mass="23383">MDNPEQFVDEKEAKQIINKQCYHNFGKMDVPMSNAHITVPIPVQLCKKAYLSKLLTYYESSDSSCSQFQRYCYMLNCSTMDNNNQIELITEWGCTDANYDTDDFIHGTGRALAQAYIGPIPDNSLCVSAVALQTNAKLVMKRWATKPQLANVLQTLIYAMQSNAMTIISQTNLSKSGAVLRAFQMLPSFAWIKLLSLASDMTSFCASVI</sequence>
<dbReference type="Proteomes" id="UP001620626">
    <property type="component" value="Unassembled WGS sequence"/>
</dbReference>
<name>A0ABD2JNF4_9BILA</name>
<dbReference type="AlphaFoldDB" id="A0ABD2JNF4"/>
<dbReference type="EMBL" id="JBICBT010000930">
    <property type="protein sequence ID" value="KAL3092146.1"/>
    <property type="molecule type" value="Genomic_DNA"/>
</dbReference>
<keyword evidence="3" id="KW-1185">Reference proteome</keyword>
<comment type="caution">
    <text evidence="1">The sequence shown here is derived from an EMBL/GenBank/DDBJ whole genome shotgun (WGS) entry which is preliminary data.</text>
</comment>
<proteinExistence type="predicted"/>
<reference evidence="1 3" key="1">
    <citation type="submission" date="2024-10" db="EMBL/GenBank/DDBJ databases">
        <authorList>
            <person name="Kim D."/>
        </authorList>
    </citation>
    <scope>NUCLEOTIDE SEQUENCE [LARGE SCALE GENOMIC DNA]</scope>
    <source>
        <strain evidence="1">BH-2024</strain>
    </source>
</reference>
<evidence type="ECO:0000313" key="2">
    <source>
        <dbReference type="EMBL" id="KAL3103059.1"/>
    </source>
</evidence>
<evidence type="ECO:0000313" key="3">
    <source>
        <dbReference type="Proteomes" id="UP001620626"/>
    </source>
</evidence>
<accession>A0ABD2JNF4</accession>
<dbReference type="EMBL" id="JBICBT010000737">
    <property type="protein sequence ID" value="KAL3103059.1"/>
    <property type="molecule type" value="Genomic_DNA"/>
</dbReference>
<organism evidence="1 3">
    <name type="scientific">Heterodera trifolii</name>
    <dbReference type="NCBI Taxonomy" id="157864"/>
    <lineage>
        <taxon>Eukaryota</taxon>
        <taxon>Metazoa</taxon>
        <taxon>Ecdysozoa</taxon>
        <taxon>Nematoda</taxon>
        <taxon>Chromadorea</taxon>
        <taxon>Rhabditida</taxon>
        <taxon>Tylenchina</taxon>
        <taxon>Tylenchomorpha</taxon>
        <taxon>Tylenchoidea</taxon>
        <taxon>Heteroderidae</taxon>
        <taxon>Heteroderinae</taxon>
        <taxon>Heterodera</taxon>
    </lineage>
</organism>
<protein>
    <submittedName>
        <fullName evidence="1">Uncharacterized protein</fullName>
    </submittedName>
</protein>
<evidence type="ECO:0000313" key="1">
    <source>
        <dbReference type="EMBL" id="KAL3092146.1"/>
    </source>
</evidence>
<gene>
    <name evidence="1" type="ORF">niasHT_021281</name>
    <name evidence="2" type="ORF">niasHT_021759</name>
</gene>